<keyword evidence="2" id="KW-1185">Reference proteome</keyword>
<dbReference type="EMBL" id="SLUN01000016">
    <property type="protein sequence ID" value="TCL65873.1"/>
    <property type="molecule type" value="Genomic_DNA"/>
</dbReference>
<dbReference type="Proteomes" id="UP000295008">
    <property type="component" value="Unassembled WGS sequence"/>
</dbReference>
<evidence type="ECO:0000313" key="2">
    <source>
        <dbReference type="Proteomes" id="UP000295008"/>
    </source>
</evidence>
<reference evidence="1 2" key="1">
    <citation type="submission" date="2019-03" db="EMBL/GenBank/DDBJ databases">
        <title>Genomic Encyclopedia of Type Strains, Phase IV (KMG-IV): sequencing the most valuable type-strain genomes for metagenomic binning, comparative biology and taxonomic classification.</title>
        <authorList>
            <person name="Goeker M."/>
        </authorList>
    </citation>
    <scope>NUCLEOTIDE SEQUENCE [LARGE SCALE GENOMIC DNA]</scope>
    <source>
        <strain evidence="1 2">LX-B</strain>
    </source>
</reference>
<accession>A0A4R1RIE6</accession>
<comment type="caution">
    <text evidence="1">The sequence shown here is derived from an EMBL/GenBank/DDBJ whole genome shotgun (WGS) entry which is preliminary data.</text>
</comment>
<dbReference type="RefSeq" id="WP_132014837.1">
    <property type="nucleotide sequence ID" value="NZ_SLUN01000016.1"/>
</dbReference>
<proteinExistence type="predicted"/>
<protein>
    <submittedName>
        <fullName evidence="1">Uncharacterized protein</fullName>
    </submittedName>
</protein>
<organism evidence="1 2">
    <name type="scientific">Hydrogenispora ethanolica</name>
    <dbReference type="NCBI Taxonomy" id="1082276"/>
    <lineage>
        <taxon>Bacteria</taxon>
        <taxon>Bacillati</taxon>
        <taxon>Bacillota</taxon>
        <taxon>Hydrogenispora</taxon>
    </lineage>
</organism>
<evidence type="ECO:0000313" key="1">
    <source>
        <dbReference type="EMBL" id="TCL65873.1"/>
    </source>
</evidence>
<sequence length="64" mass="7456">MIYVAQLKEALRSNCFDRNGEFVGLYKTFSIPLNAYIGNQLLIELTELENQLKQIKRKRVKTHG</sequence>
<dbReference type="AlphaFoldDB" id="A0A4R1RIE6"/>
<gene>
    <name evidence="1" type="ORF">EDC14_10162</name>
</gene>
<name>A0A4R1RIE6_HYDET</name>